<proteinExistence type="inferred from homology"/>
<dbReference type="InterPro" id="IPR007007">
    <property type="entry name" value="Ninjurin"/>
</dbReference>
<dbReference type="EMBL" id="JAACXV010014245">
    <property type="protein sequence ID" value="KAF7269223.1"/>
    <property type="molecule type" value="Genomic_DNA"/>
</dbReference>
<feature type="region of interest" description="Disordered" evidence="7">
    <location>
        <begin position="1"/>
        <end position="179"/>
    </location>
</feature>
<dbReference type="PANTHER" id="PTHR12316">
    <property type="entry name" value="NINJURIN-RELATED"/>
    <property type="match status" value="1"/>
</dbReference>
<comment type="similarity">
    <text evidence="2">Belongs to the ninjurin family.</text>
</comment>
<evidence type="ECO:0000313" key="9">
    <source>
        <dbReference type="EMBL" id="KAF7269223.1"/>
    </source>
</evidence>
<dbReference type="GO" id="GO:0042246">
    <property type="term" value="P:tissue regeneration"/>
    <property type="evidence" value="ECO:0007669"/>
    <property type="project" value="InterPro"/>
</dbReference>
<organism evidence="9 10">
    <name type="scientific">Rhynchophorus ferrugineus</name>
    <name type="common">Red palm weevil</name>
    <name type="synonym">Curculio ferrugineus</name>
    <dbReference type="NCBI Taxonomy" id="354439"/>
    <lineage>
        <taxon>Eukaryota</taxon>
        <taxon>Metazoa</taxon>
        <taxon>Ecdysozoa</taxon>
        <taxon>Arthropoda</taxon>
        <taxon>Hexapoda</taxon>
        <taxon>Insecta</taxon>
        <taxon>Pterygota</taxon>
        <taxon>Neoptera</taxon>
        <taxon>Endopterygota</taxon>
        <taxon>Coleoptera</taxon>
        <taxon>Polyphaga</taxon>
        <taxon>Cucujiformia</taxon>
        <taxon>Curculionidae</taxon>
        <taxon>Dryophthorinae</taxon>
        <taxon>Rhynchophorus</taxon>
    </lineage>
</organism>
<dbReference type="OrthoDB" id="6114058at2759"/>
<dbReference type="AlphaFoldDB" id="A0A834HXR8"/>
<name>A0A834HXR8_RHYFE</name>
<evidence type="ECO:0000256" key="4">
    <source>
        <dbReference type="ARBA" id="ARBA00022889"/>
    </source>
</evidence>
<sequence>MNGRYTRLSEERRGSRISRGNLTSMANRPNEPQKPPILLKPLNTGASRSRSPSPSRPLLPNGNGHVNAPLAHVETDEEVDDREVVNKPYPGVDDGFFTNNNDRDVPTIKPAAPEDSGNPEVEFINPKEPEDVYPPFDIQPRLGPDGDSNKPDEPDGAKPPASDPRSLQPAAPHPEFPASPGFRPWGLDWEVGNTLPSGESIPDLNVYQHKKTLAQGMMDLALFSANANQLRYVLETFNTHPYYYPSLILISISLLLQVAVGIGLIWNATYNVKDQKHLCIANKINNFTIIGVFLVTVINVFISAFGVAPAPAS</sequence>
<keyword evidence="5 8" id="KW-1133">Transmembrane helix</keyword>
<keyword evidence="10" id="KW-1185">Reference proteome</keyword>
<evidence type="ECO:0000256" key="2">
    <source>
        <dbReference type="ARBA" id="ARBA00008141"/>
    </source>
</evidence>
<protein>
    <submittedName>
        <fullName evidence="9">Uncharacterized protein</fullName>
    </submittedName>
</protein>
<comment type="caution">
    <text evidence="9">The sequence shown here is derived from an EMBL/GenBank/DDBJ whole genome shotgun (WGS) entry which is preliminary data.</text>
</comment>
<evidence type="ECO:0000313" key="10">
    <source>
        <dbReference type="Proteomes" id="UP000625711"/>
    </source>
</evidence>
<evidence type="ECO:0000256" key="7">
    <source>
        <dbReference type="SAM" id="MobiDB-lite"/>
    </source>
</evidence>
<feature type="transmembrane region" description="Helical" evidence="8">
    <location>
        <begin position="287"/>
        <end position="308"/>
    </location>
</feature>
<keyword evidence="6 8" id="KW-0472">Membrane</keyword>
<dbReference type="PANTHER" id="PTHR12316:SF20">
    <property type="entry name" value="NINJURIN-A"/>
    <property type="match status" value="1"/>
</dbReference>
<comment type="subcellular location">
    <subcellularLocation>
        <location evidence="1">Membrane</location>
        <topology evidence="1">Multi-pass membrane protein</topology>
    </subcellularLocation>
</comment>
<accession>A0A834HXR8</accession>
<reference evidence="9" key="1">
    <citation type="submission" date="2020-08" db="EMBL/GenBank/DDBJ databases">
        <title>Genome sequencing and assembly of the red palm weevil Rhynchophorus ferrugineus.</title>
        <authorList>
            <person name="Dias G.B."/>
            <person name="Bergman C.M."/>
            <person name="Manee M."/>
        </authorList>
    </citation>
    <scope>NUCLEOTIDE SEQUENCE</scope>
    <source>
        <strain evidence="9">AA-2017</strain>
        <tissue evidence="9">Whole larva</tissue>
    </source>
</reference>
<evidence type="ECO:0000256" key="1">
    <source>
        <dbReference type="ARBA" id="ARBA00004141"/>
    </source>
</evidence>
<dbReference type="Proteomes" id="UP000625711">
    <property type="component" value="Unassembled WGS sequence"/>
</dbReference>
<gene>
    <name evidence="9" type="ORF">GWI33_017681</name>
</gene>
<evidence type="ECO:0000256" key="5">
    <source>
        <dbReference type="ARBA" id="ARBA00022989"/>
    </source>
</evidence>
<keyword evidence="3 8" id="KW-0812">Transmembrane</keyword>
<feature type="transmembrane region" description="Helical" evidence="8">
    <location>
        <begin position="242"/>
        <end position="266"/>
    </location>
</feature>
<keyword evidence="4" id="KW-0130">Cell adhesion</keyword>
<evidence type="ECO:0000256" key="6">
    <source>
        <dbReference type="ARBA" id="ARBA00023136"/>
    </source>
</evidence>
<evidence type="ECO:0000256" key="8">
    <source>
        <dbReference type="SAM" id="Phobius"/>
    </source>
</evidence>
<evidence type="ECO:0000256" key="3">
    <source>
        <dbReference type="ARBA" id="ARBA00022692"/>
    </source>
</evidence>
<feature type="compositionally biased region" description="Basic and acidic residues" evidence="7">
    <location>
        <begin position="147"/>
        <end position="156"/>
    </location>
</feature>
<dbReference type="GO" id="GO:0016020">
    <property type="term" value="C:membrane"/>
    <property type="evidence" value="ECO:0007669"/>
    <property type="project" value="UniProtKB-SubCell"/>
</dbReference>
<dbReference type="GO" id="GO:0007155">
    <property type="term" value="P:cell adhesion"/>
    <property type="evidence" value="ECO:0007669"/>
    <property type="project" value="UniProtKB-KW"/>
</dbReference>
<dbReference type="Pfam" id="PF04923">
    <property type="entry name" value="Ninjurin"/>
    <property type="match status" value="1"/>
</dbReference>